<accession>A0A9D4G5L0</accession>
<dbReference type="InterPro" id="IPR036291">
    <property type="entry name" value="NAD(P)-bd_dom_sf"/>
</dbReference>
<keyword evidence="1" id="KW-1133">Transmembrane helix</keyword>
<keyword evidence="3" id="KW-1185">Reference proteome</keyword>
<comment type="caution">
    <text evidence="2">The sequence shown here is derived from an EMBL/GenBank/DDBJ whole genome shotgun (WGS) entry which is preliminary data.</text>
</comment>
<name>A0A9D4G5L0_DREPO</name>
<dbReference type="Proteomes" id="UP000828390">
    <property type="component" value="Unassembled WGS sequence"/>
</dbReference>
<organism evidence="2 3">
    <name type="scientific">Dreissena polymorpha</name>
    <name type="common">Zebra mussel</name>
    <name type="synonym">Mytilus polymorpha</name>
    <dbReference type="NCBI Taxonomy" id="45954"/>
    <lineage>
        <taxon>Eukaryota</taxon>
        <taxon>Metazoa</taxon>
        <taxon>Spiralia</taxon>
        <taxon>Lophotrochozoa</taxon>
        <taxon>Mollusca</taxon>
        <taxon>Bivalvia</taxon>
        <taxon>Autobranchia</taxon>
        <taxon>Heteroconchia</taxon>
        <taxon>Euheterodonta</taxon>
        <taxon>Imparidentia</taxon>
        <taxon>Neoheterodontei</taxon>
        <taxon>Myida</taxon>
        <taxon>Dreissenoidea</taxon>
        <taxon>Dreissenidae</taxon>
        <taxon>Dreissena</taxon>
    </lineage>
</organism>
<reference evidence="2" key="2">
    <citation type="submission" date="2020-11" db="EMBL/GenBank/DDBJ databases">
        <authorList>
            <person name="McCartney M.A."/>
            <person name="Auch B."/>
            <person name="Kono T."/>
            <person name="Mallez S."/>
            <person name="Becker A."/>
            <person name="Gohl D.M."/>
            <person name="Silverstein K.A.T."/>
            <person name="Koren S."/>
            <person name="Bechman K.B."/>
            <person name="Herman A."/>
            <person name="Abrahante J.E."/>
            <person name="Garbe J."/>
        </authorList>
    </citation>
    <scope>NUCLEOTIDE SEQUENCE</scope>
    <source>
        <strain evidence="2">Duluth1</strain>
        <tissue evidence="2">Whole animal</tissue>
    </source>
</reference>
<dbReference type="SUPFAM" id="SSF51735">
    <property type="entry name" value="NAD(P)-binding Rossmann-fold domains"/>
    <property type="match status" value="1"/>
</dbReference>
<gene>
    <name evidence="2" type="ORF">DPMN_139038</name>
</gene>
<evidence type="ECO:0000313" key="2">
    <source>
        <dbReference type="EMBL" id="KAH3810642.1"/>
    </source>
</evidence>
<keyword evidence="1" id="KW-0472">Membrane</keyword>
<proteinExistence type="predicted"/>
<dbReference type="AlphaFoldDB" id="A0A9D4G5L0"/>
<evidence type="ECO:0000313" key="3">
    <source>
        <dbReference type="Proteomes" id="UP000828390"/>
    </source>
</evidence>
<dbReference type="Gene3D" id="3.40.50.720">
    <property type="entry name" value="NAD(P)-binding Rossmann-like Domain"/>
    <property type="match status" value="1"/>
</dbReference>
<reference evidence="2" key="1">
    <citation type="journal article" date="2019" name="bioRxiv">
        <title>The Genome of the Zebra Mussel, Dreissena polymorpha: A Resource for Invasive Species Research.</title>
        <authorList>
            <person name="McCartney M.A."/>
            <person name="Auch B."/>
            <person name="Kono T."/>
            <person name="Mallez S."/>
            <person name="Zhang Y."/>
            <person name="Obille A."/>
            <person name="Becker A."/>
            <person name="Abrahante J.E."/>
            <person name="Garbe J."/>
            <person name="Badalamenti J.P."/>
            <person name="Herman A."/>
            <person name="Mangelson H."/>
            <person name="Liachko I."/>
            <person name="Sullivan S."/>
            <person name="Sone E.D."/>
            <person name="Koren S."/>
            <person name="Silverstein K.A.T."/>
            <person name="Beckman K.B."/>
            <person name="Gohl D.M."/>
        </authorList>
    </citation>
    <scope>NUCLEOTIDE SEQUENCE</scope>
    <source>
        <strain evidence="2">Duluth1</strain>
        <tissue evidence="2">Whole animal</tissue>
    </source>
</reference>
<dbReference type="EMBL" id="JAIWYP010000006">
    <property type="protein sequence ID" value="KAH3810642.1"/>
    <property type="molecule type" value="Genomic_DNA"/>
</dbReference>
<keyword evidence="1" id="KW-0812">Transmembrane</keyword>
<evidence type="ECO:0000256" key="1">
    <source>
        <dbReference type="SAM" id="Phobius"/>
    </source>
</evidence>
<protein>
    <submittedName>
        <fullName evidence="2">Uncharacterized protein</fullName>
    </submittedName>
</protein>
<feature type="transmembrane region" description="Helical" evidence="1">
    <location>
        <begin position="12"/>
        <end position="33"/>
    </location>
</feature>
<sequence>MCTLLYVGNGNYLSIQLLVVGFFQVAALVHFLCSDDAASMTGGAYLMDGGYTAR</sequence>